<name>A0ACC6ICM3_9ACTN</name>
<dbReference type="Proteomes" id="UP001261666">
    <property type="component" value="Unassembled WGS sequence"/>
</dbReference>
<evidence type="ECO:0000313" key="2">
    <source>
        <dbReference type="Proteomes" id="UP001261666"/>
    </source>
</evidence>
<dbReference type="EMBL" id="JAVIZJ010000001">
    <property type="protein sequence ID" value="MDR6208405.1"/>
    <property type="molecule type" value="Genomic_DNA"/>
</dbReference>
<accession>A0ACC6ICM3</accession>
<evidence type="ECO:0000313" key="1">
    <source>
        <dbReference type="EMBL" id="MDR6208405.1"/>
    </source>
</evidence>
<proteinExistence type="predicted"/>
<reference evidence="1" key="1">
    <citation type="submission" date="2023-08" db="EMBL/GenBank/DDBJ databases">
        <title>Functional and genomic diversity of the sorghum phyllosphere microbiome.</title>
        <authorList>
            <person name="Shade A."/>
        </authorList>
    </citation>
    <scope>NUCLEOTIDE SEQUENCE</scope>
    <source>
        <strain evidence="1">SORGH_AS_0885</strain>
    </source>
</reference>
<keyword evidence="2" id="KW-1185">Reference proteome</keyword>
<sequence>MNWTMANRLGHIAATKTHARLGVDVKEYPVNVSKAVDAAGLSLIRRPLPRLFGVYVEANGNRGVMVNANLTRATRRHTEGHELGHHELGHRPDPARDCAIDGAAVAPTVGPHARVGTQGQVEMTAEAFATWFLMPRRAVTSALTDLAIDALTSPSEVYRLSLLLGTTYRATCRHLVNIRLASRDDADLWARVQPGRLKRALATKVGVTLDSTYDVDVWDLRTASGARIEASVGDLLLLPDDLQDAVEAAGLAVAAADGAAVAVECTTATRLTRLVGAGWPLSLVVHDRLPGLYLPAEDPSLGEVELNL</sequence>
<comment type="caution">
    <text evidence="1">The sequence shown here is derived from an EMBL/GenBank/DDBJ whole genome shotgun (WGS) entry which is preliminary data.</text>
</comment>
<gene>
    <name evidence="1" type="ORF">QE364_000093</name>
</gene>
<organism evidence="1 2">
    <name type="scientific">Nocardioides zeae</name>
    <dbReference type="NCBI Taxonomy" id="1457234"/>
    <lineage>
        <taxon>Bacteria</taxon>
        <taxon>Bacillati</taxon>
        <taxon>Actinomycetota</taxon>
        <taxon>Actinomycetes</taxon>
        <taxon>Propionibacteriales</taxon>
        <taxon>Nocardioidaceae</taxon>
        <taxon>Nocardioides</taxon>
    </lineage>
</organism>
<protein>
    <submittedName>
        <fullName evidence="1">Uncharacterized protein</fullName>
    </submittedName>
</protein>